<evidence type="ECO:0000259" key="4">
    <source>
        <dbReference type="Pfam" id="PF02902"/>
    </source>
</evidence>
<evidence type="ECO:0000313" key="5">
    <source>
        <dbReference type="EMBL" id="KAH0896797.1"/>
    </source>
</evidence>
<feature type="non-terminal residue" evidence="5">
    <location>
        <position position="552"/>
    </location>
</feature>
<reference evidence="5 6" key="1">
    <citation type="submission" date="2021-05" db="EMBL/GenBank/DDBJ databases">
        <title>Genome Assembly of Synthetic Allotetraploid Brassica napus Reveals Homoeologous Exchanges between Subgenomes.</title>
        <authorList>
            <person name="Davis J.T."/>
        </authorList>
    </citation>
    <scope>NUCLEOTIDE SEQUENCE [LARGE SCALE GENOMIC DNA]</scope>
    <source>
        <strain evidence="6">cv. Da-Ae</strain>
        <tissue evidence="5">Seedling</tissue>
    </source>
</reference>
<feature type="domain" description="Ubiquitin-like protease family profile" evidence="4">
    <location>
        <begin position="466"/>
        <end position="549"/>
    </location>
</feature>
<evidence type="ECO:0000256" key="2">
    <source>
        <dbReference type="ARBA" id="ARBA00022801"/>
    </source>
</evidence>
<dbReference type="EMBL" id="JAGKQM010000012">
    <property type="protein sequence ID" value="KAH0896797.1"/>
    <property type="molecule type" value="Genomic_DNA"/>
</dbReference>
<feature type="non-terminal residue" evidence="5">
    <location>
        <position position="1"/>
    </location>
</feature>
<accession>A0ABQ8AWV9</accession>
<protein>
    <recommendedName>
        <fullName evidence="4">Ubiquitin-like protease family profile domain-containing protein</fullName>
    </recommendedName>
</protein>
<sequence>DNKLVCEIGTCQIKEREKILRAQQEQWDQQNHGHNMPPPPPPQQHQIQHPYMLSHQPSPFLNMGGLYQEEDSMAMRSNDLDLSLEPVRVRHMIMKPVEDIYLKWDNDKIYTDLDNMIKNILNGQLNEKFWDAVPTTKCHKRKNGVAASVVPNQRPSTMRRKDKEPADESEASDMAADHNVAISGLAELVKILTAKMEGIDDSVADKVTKALDATIDSKVEARVRAYESDLRNQIAKLEAQINDSKNNADVNIAPDVATSKAYEDEEDGACSNDLSWIVQKKINSQDGLPVDCVVKKEKKDKKTMDSTQNLTTEVVIKTEKKVGIPLRRVKQEKAFEIPQLNDESISSKDLENHLQWEKSVNCRAVLEALASNLKEPTRRRKPQLTKTQVWPFVGNSTVKRIISGEKVSKEPYDPLAKVEAEKLQKVLDFINSDLEEKEPGFGDESAGFFLKLLIPRDDWSTKDYGWLNDSHIAAAMLMFHRRSRQEQSPYSSSRIAFLSHWFVNSWVNDYKSWDQNTELSEMYIKAFNGEHPADFVTGNKWIADVDDLFLCH</sequence>
<keyword evidence="1" id="KW-0645">Protease</keyword>
<feature type="region of interest" description="Disordered" evidence="3">
    <location>
        <begin position="151"/>
        <end position="174"/>
    </location>
</feature>
<evidence type="ECO:0000313" key="6">
    <source>
        <dbReference type="Proteomes" id="UP000824890"/>
    </source>
</evidence>
<dbReference type="Proteomes" id="UP000824890">
    <property type="component" value="Unassembled WGS sequence"/>
</dbReference>
<organism evidence="5 6">
    <name type="scientific">Brassica napus</name>
    <name type="common">Rape</name>
    <dbReference type="NCBI Taxonomy" id="3708"/>
    <lineage>
        <taxon>Eukaryota</taxon>
        <taxon>Viridiplantae</taxon>
        <taxon>Streptophyta</taxon>
        <taxon>Embryophyta</taxon>
        <taxon>Tracheophyta</taxon>
        <taxon>Spermatophyta</taxon>
        <taxon>Magnoliopsida</taxon>
        <taxon>eudicotyledons</taxon>
        <taxon>Gunneridae</taxon>
        <taxon>Pentapetalae</taxon>
        <taxon>rosids</taxon>
        <taxon>malvids</taxon>
        <taxon>Brassicales</taxon>
        <taxon>Brassicaceae</taxon>
        <taxon>Brassiceae</taxon>
        <taxon>Brassica</taxon>
    </lineage>
</organism>
<dbReference type="InterPro" id="IPR003653">
    <property type="entry name" value="Peptidase_C48_C"/>
</dbReference>
<evidence type="ECO:0000256" key="1">
    <source>
        <dbReference type="ARBA" id="ARBA00022670"/>
    </source>
</evidence>
<evidence type="ECO:0000256" key="3">
    <source>
        <dbReference type="SAM" id="MobiDB-lite"/>
    </source>
</evidence>
<dbReference type="Pfam" id="PF02902">
    <property type="entry name" value="Peptidase_C48"/>
    <property type="match status" value="1"/>
</dbReference>
<feature type="region of interest" description="Disordered" evidence="3">
    <location>
        <begin position="23"/>
        <end position="47"/>
    </location>
</feature>
<comment type="caution">
    <text evidence="5">The sequence shown here is derived from an EMBL/GenBank/DDBJ whole genome shotgun (WGS) entry which is preliminary data.</text>
</comment>
<proteinExistence type="predicted"/>
<gene>
    <name evidence="5" type="ORF">HID58_046365</name>
</gene>
<keyword evidence="2" id="KW-0378">Hydrolase</keyword>
<name>A0ABQ8AWV9_BRANA</name>
<keyword evidence="6" id="KW-1185">Reference proteome</keyword>